<dbReference type="SUPFAM" id="SSF55785">
    <property type="entry name" value="PYP-like sensor domain (PAS domain)"/>
    <property type="match status" value="2"/>
</dbReference>
<evidence type="ECO:0000256" key="9">
    <source>
        <dbReference type="ARBA" id="ARBA00022840"/>
    </source>
</evidence>
<dbReference type="SMART" id="SM00091">
    <property type="entry name" value="PAS"/>
    <property type="match status" value="2"/>
</dbReference>
<dbReference type="InterPro" id="IPR005467">
    <property type="entry name" value="His_kinase_dom"/>
</dbReference>
<organism evidence="16 17">
    <name type="scientific">Pedobacter albus</name>
    <dbReference type="NCBI Taxonomy" id="3113905"/>
    <lineage>
        <taxon>Bacteria</taxon>
        <taxon>Pseudomonadati</taxon>
        <taxon>Bacteroidota</taxon>
        <taxon>Sphingobacteriia</taxon>
        <taxon>Sphingobacteriales</taxon>
        <taxon>Sphingobacteriaceae</taxon>
        <taxon>Pedobacter</taxon>
    </lineage>
</organism>
<feature type="domain" description="PAC" evidence="15">
    <location>
        <begin position="205"/>
        <end position="257"/>
    </location>
</feature>
<evidence type="ECO:0000313" key="17">
    <source>
        <dbReference type="Proteomes" id="UP001336835"/>
    </source>
</evidence>
<dbReference type="CDD" id="cd00075">
    <property type="entry name" value="HATPase"/>
    <property type="match status" value="1"/>
</dbReference>
<dbReference type="Pfam" id="PF00512">
    <property type="entry name" value="HisKA"/>
    <property type="match status" value="1"/>
</dbReference>
<dbReference type="SUPFAM" id="SSF55874">
    <property type="entry name" value="ATPase domain of HSP90 chaperone/DNA topoisomerase II/histidine kinase"/>
    <property type="match status" value="1"/>
</dbReference>
<evidence type="ECO:0000256" key="10">
    <source>
        <dbReference type="ARBA" id="ARBA00022989"/>
    </source>
</evidence>
<dbReference type="InterPro" id="IPR003661">
    <property type="entry name" value="HisK_dim/P_dom"/>
</dbReference>
<dbReference type="PROSITE" id="PS50109">
    <property type="entry name" value="HIS_KIN"/>
    <property type="match status" value="1"/>
</dbReference>
<dbReference type="PROSITE" id="PS50112">
    <property type="entry name" value="PAS"/>
    <property type="match status" value="2"/>
</dbReference>
<evidence type="ECO:0000256" key="1">
    <source>
        <dbReference type="ARBA" id="ARBA00000085"/>
    </source>
</evidence>
<dbReference type="Gene3D" id="1.10.287.130">
    <property type="match status" value="1"/>
</dbReference>
<evidence type="ECO:0000313" key="16">
    <source>
        <dbReference type="EMBL" id="MEE1944565.1"/>
    </source>
</evidence>
<dbReference type="PROSITE" id="PS50113">
    <property type="entry name" value="PAC"/>
    <property type="match status" value="2"/>
</dbReference>
<keyword evidence="5" id="KW-0808">Transferase</keyword>
<keyword evidence="9" id="KW-0067">ATP-binding</keyword>
<dbReference type="PANTHER" id="PTHR42878:SF7">
    <property type="entry name" value="SENSOR HISTIDINE KINASE GLRK"/>
    <property type="match status" value="1"/>
</dbReference>
<dbReference type="Proteomes" id="UP001336835">
    <property type="component" value="Unassembled WGS sequence"/>
</dbReference>
<dbReference type="InterPro" id="IPR004358">
    <property type="entry name" value="Sig_transdc_His_kin-like_C"/>
</dbReference>
<feature type="domain" description="Histidine kinase" evidence="13">
    <location>
        <begin position="261"/>
        <end position="476"/>
    </location>
</feature>
<dbReference type="SMART" id="SM00387">
    <property type="entry name" value="HATPase_c"/>
    <property type="match status" value="1"/>
</dbReference>
<keyword evidence="4" id="KW-0597">Phosphoprotein</keyword>
<comment type="catalytic activity">
    <reaction evidence="1">
        <text>ATP + protein L-histidine = ADP + protein N-phospho-L-histidine.</text>
        <dbReference type="EC" id="2.7.13.3"/>
    </reaction>
</comment>
<dbReference type="Pfam" id="PF00989">
    <property type="entry name" value="PAS"/>
    <property type="match status" value="2"/>
</dbReference>
<dbReference type="PANTHER" id="PTHR42878">
    <property type="entry name" value="TWO-COMPONENT HISTIDINE KINASE"/>
    <property type="match status" value="1"/>
</dbReference>
<protein>
    <recommendedName>
        <fullName evidence="3">histidine kinase</fullName>
        <ecNumber evidence="3">2.7.13.3</ecNumber>
    </recommendedName>
</protein>
<feature type="domain" description="PAS" evidence="14">
    <location>
        <begin position="132"/>
        <end position="201"/>
    </location>
</feature>
<evidence type="ECO:0000256" key="12">
    <source>
        <dbReference type="ARBA" id="ARBA00023136"/>
    </source>
</evidence>
<keyword evidence="17" id="KW-1185">Reference proteome</keyword>
<dbReference type="CDD" id="cd00082">
    <property type="entry name" value="HisKA"/>
    <property type="match status" value="1"/>
</dbReference>
<dbReference type="InterPro" id="IPR036890">
    <property type="entry name" value="HATPase_C_sf"/>
</dbReference>
<reference evidence="16 17" key="1">
    <citation type="submission" date="2024-01" db="EMBL/GenBank/DDBJ databases">
        <title>Pedobacter sp. nov., isolated from fresh soil.</title>
        <authorList>
            <person name="Le N.T.T."/>
        </authorList>
    </citation>
    <scope>NUCLEOTIDE SEQUENCE [LARGE SCALE GENOMIC DNA]</scope>
    <source>
        <strain evidence="16 17">KR3-3</strain>
    </source>
</reference>
<evidence type="ECO:0000256" key="8">
    <source>
        <dbReference type="ARBA" id="ARBA00022777"/>
    </source>
</evidence>
<dbReference type="RefSeq" id="WP_330106933.1">
    <property type="nucleotide sequence ID" value="NZ_JAZDQT010000001.1"/>
</dbReference>
<evidence type="ECO:0000256" key="2">
    <source>
        <dbReference type="ARBA" id="ARBA00004141"/>
    </source>
</evidence>
<evidence type="ECO:0000256" key="5">
    <source>
        <dbReference type="ARBA" id="ARBA00022679"/>
    </source>
</evidence>
<accession>A0ABU7I525</accession>
<dbReference type="InterPro" id="IPR000014">
    <property type="entry name" value="PAS"/>
</dbReference>
<dbReference type="InterPro" id="IPR050351">
    <property type="entry name" value="BphY/WalK/GraS-like"/>
</dbReference>
<feature type="domain" description="PAS" evidence="14">
    <location>
        <begin position="10"/>
        <end position="80"/>
    </location>
</feature>
<gene>
    <name evidence="16" type="ORF">VRU48_05565</name>
</gene>
<evidence type="ECO:0000259" key="14">
    <source>
        <dbReference type="PROSITE" id="PS50112"/>
    </source>
</evidence>
<keyword evidence="7" id="KW-0547">Nucleotide-binding</keyword>
<dbReference type="InterPro" id="IPR000700">
    <property type="entry name" value="PAS-assoc_C"/>
</dbReference>
<dbReference type="SMART" id="SM00388">
    <property type="entry name" value="HisKA"/>
    <property type="match status" value="1"/>
</dbReference>
<dbReference type="EC" id="2.7.13.3" evidence="3"/>
<comment type="caution">
    <text evidence="16">The sequence shown here is derived from an EMBL/GenBank/DDBJ whole genome shotgun (WGS) entry which is preliminary data.</text>
</comment>
<dbReference type="NCBIfam" id="TIGR00229">
    <property type="entry name" value="sensory_box"/>
    <property type="match status" value="2"/>
</dbReference>
<sequence>MMSNQNLNQHSAILAAIVESSDDAIVSKDLNGIVTSWNPAAERIFGYAATEMIGQPILKIIPTDRKEEETEILRILSSGGRLDHFETKRMTKDNRLLDISLTISPIKDADGKVIGVSKIARDITELRQKEEKEAVLAAIIESTDDAIISKTLTGIITSWNPSAQRMFGYSSAEMIGQSILNLIPDDRKEEEPLIISKLKQGDRVEHFETKRVTKTGAIIDVSLTISPIKNKAGEITGISKIARDITEKKQEDQRKNDFMAIVSHELKTPLTSIKTYIQLLQARAKKNPDDFTISALDKADVQIKKMTNMIHDFLNLSRLEEGGMPLNKTKFSLSELLEELIFDARMLFPGHEIALQLDRDSSIFADRDKIGQVMLNLLGNAAKYSGAESLIKVSVETGAGKTKISVSDQGMGIMPADQQKLFERFYRVHALHSSNISGFGIGLYLVSEILKLHNSEIKVQSEPGVGSTFYFWLDHA</sequence>
<evidence type="ECO:0000256" key="11">
    <source>
        <dbReference type="ARBA" id="ARBA00023012"/>
    </source>
</evidence>
<keyword evidence="12" id="KW-0472">Membrane</keyword>
<dbReference type="Gene3D" id="3.30.565.10">
    <property type="entry name" value="Histidine kinase-like ATPase, C-terminal domain"/>
    <property type="match status" value="1"/>
</dbReference>
<dbReference type="SMART" id="SM00086">
    <property type="entry name" value="PAC"/>
    <property type="match status" value="2"/>
</dbReference>
<dbReference type="Gene3D" id="3.30.450.20">
    <property type="entry name" value="PAS domain"/>
    <property type="match status" value="2"/>
</dbReference>
<evidence type="ECO:0000256" key="6">
    <source>
        <dbReference type="ARBA" id="ARBA00022692"/>
    </source>
</evidence>
<keyword evidence="11" id="KW-0902">Two-component regulatory system</keyword>
<evidence type="ECO:0000256" key="3">
    <source>
        <dbReference type="ARBA" id="ARBA00012438"/>
    </source>
</evidence>
<proteinExistence type="predicted"/>
<keyword evidence="8" id="KW-0418">Kinase</keyword>
<evidence type="ECO:0000256" key="4">
    <source>
        <dbReference type="ARBA" id="ARBA00022553"/>
    </source>
</evidence>
<dbReference type="InterPro" id="IPR036097">
    <property type="entry name" value="HisK_dim/P_sf"/>
</dbReference>
<name>A0ABU7I525_9SPHI</name>
<comment type="subcellular location">
    <subcellularLocation>
        <location evidence="2">Membrane</location>
        <topology evidence="2">Multi-pass membrane protein</topology>
    </subcellularLocation>
</comment>
<dbReference type="InterPro" id="IPR013767">
    <property type="entry name" value="PAS_fold"/>
</dbReference>
<dbReference type="SUPFAM" id="SSF47384">
    <property type="entry name" value="Homodimeric domain of signal transducing histidine kinase"/>
    <property type="match status" value="1"/>
</dbReference>
<evidence type="ECO:0000259" key="15">
    <source>
        <dbReference type="PROSITE" id="PS50113"/>
    </source>
</evidence>
<dbReference type="PRINTS" id="PR00344">
    <property type="entry name" value="BCTRLSENSOR"/>
</dbReference>
<dbReference type="InterPro" id="IPR035965">
    <property type="entry name" value="PAS-like_dom_sf"/>
</dbReference>
<dbReference type="Pfam" id="PF02518">
    <property type="entry name" value="HATPase_c"/>
    <property type="match status" value="1"/>
</dbReference>
<evidence type="ECO:0000259" key="13">
    <source>
        <dbReference type="PROSITE" id="PS50109"/>
    </source>
</evidence>
<dbReference type="CDD" id="cd00130">
    <property type="entry name" value="PAS"/>
    <property type="match status" value="2"/>
</dbReference>
<feature type="domain" description="PAC" evidence="15">
    <location>
        <begin position="83"/>
        <end position="135"/>
    </location>
</feature>
<dbReference type="EMBL" id="JAZDQT010000001">
    <property type="protein sequence ID" value="MEE1944565.1"/>
    <property type="molecule type" value="Genomic_DNA"/>
</dbReference>
<dbReference type="InterPro" id="IPR003594">
    <property type="entry name" value="HATPase_dom"/>
</dbReference>
<evidence type="ECO:0000256" key="7">
    <source>
        <dbReference type="ARBA" id="ARBA00022741"/>
    </source>
</evidence>
<keyword evidence="10" id="KW-1133">Transmembrane helix</keyword>
<dbReference type="InterPro" id="IPR001610">
    <property type="entry name" value="PAC"/>
</dbReference>
<keyword evidence="6" id="KW-0812">Transmembrane</keyword>